<comment type="caution">
    <text evidence="2">The sequence shown here is derived from an EMBL/GenBank/DDBJ whole genome shotgun (WGS) entry which is preliminary data.</text>
</comment>
<proteinExistence type="predicted"/>
<feature type="compositionally biased region" description="Polar residues" evidence="1">
    <location>
        <begin position="144"/>
        <end position="153"/>
    </location>
</feature>
<feature type="region of interest" description="Disordered" evidence="1">
    <location>
        <begin position="230"/>
        <end position="285"/>
    </location>
</feature>
<name>A0AAN6QFZ4_9PEZI</name>
<feature type="compositionally biased region" description="Polar residues" evidence="1">
    <location>
        <begin position="274"/>
        <end position="285"/>
    </location>
</feature>
<keyword evidence="3" id="KW-1185">Reference proteome</keyword>
<dbReference type="GeneID" id="89942236"/>
<feature type="compositionally biased region" description="Basic residues" evidence="1">
    <location>
        <begin position="118"/>
        <end position="128"/>
    </location>
</feature>
<evidence type="ECO:0000313" key="2">
    <source>
        <dbReference type="EMBL" id="KAK4108906.1"/>
    </source>
</evidence>
<accession>A0AAN6QFZ4</accession>
<dbReference type="EMBL" id="MU853359">
    <property type="protein sequence ID" value="KAK4108906.1"/>
    <property type="molecule type" value="Genomic_DNA"/>
</dbReference>
<dbReference type="AlphaFoldDB" id="A0AAN6QFZ4"/>
<evidence type="ECO:0000256" key="1">
    <source>
        <dbReference type="SAM" id="MobiDB-lite"/>
    </source>
</evidence>
<feature type="region of interest" description="Disordered" evidence="1">
    <location>
        <begin position="118"/>
        <end position="160"/>
    </location>
</feature>
<feature type="compositionally biased region" description="Basic and acidic residues" evidence="1">
    <location>
        <begin position="1"/>
        <end position="24"/>
    </location>
</feature>
<dbReference type="RefSeq" id="XP_064666476.1">
    <property type="nucleotide sequence ID" value="XM_064818111.1"/>
</dbReference>
<feature type="compositionally biased region" description="Gly residues" evidence="1">
    <location>
        <begin position="241"/>
        <end position="262"/>
    </location>
</feature>
<feature type="compositionally biased region" description="Polar residues" evidence="1">
    <location>
        <begin position="66"/>
        <end position="80"/>
    </location>
</feature>
<reference evidence="2" key="1">
    <citation type="journal article" date="2023" name="Mol. Phylogenet. Evol.">
        <title>Genome-scale phylogeny and comparative genomics of the fungal order Sordariales.</title>
        <authorList>
            <person name="Hensen N."/>
            <person name="Bonometti L."/>
            <person name="Westerberg I."/>
            <person name="Brannstrom I.O."/>
            <person name="Guillou S."/>
            <person name="Cros-Aarteil S."/>
            <person name="Calhoun S."/>
            <person name="Haridas S."/>
            <person name="Kuo A."/>
            <person name="Mondo S."/>
            <person name="Pangilinan J."/>
            <person name="Riley R."/>
            <person name="LaButti K."/>
            <person name="Andreopoulos B."/>
            <person name="Lipzen A."/>
            <person name="Chen C."/>
            <person name="Yan M."/>
            <person name="Daum C."/>
            <person name="Ng V."/>
            <person name="Clum A."/>
            <person name="Steindorff A."/>
            <person name="Ohm R.A."/>
            <person name="Martin F."/>
            <person name="Silar P."/>
            <person name="Natvig D.O."/>
            <person name="Lalanne C."/>
            <person name="Gautier V."/>
            <person name="Ament-Velasquez S.L."/>
            <person name="Kruys A."/>
            <person name="Hutchinson M.I."/>
            <person name="Powell A.J."/>
            <person name="Barry K."/>
            <person name="Miller A.N."/>
            <person name="Grigoriev I.V."/>
            <person name="Debuchy R."/>
            <person name="Gladieux P."/>
            <person name="Hiltunen Thoren M."/>
            <person name="Johannesson H."/>
        </authorList>
    </citation>
    <scope>NUCLEOTIDE SEQUENCE</scope>
    <source>
        <strain evidence="2">CBS 508.74</strain>
    </source>
</reference>
<feature type="compositionally biased region" description="Low complexity" evidence="1">
    <location>
        <begin position="129"/>
        <end position="143"/>
    </location>
</feature>
<organism evidence="2 3">
    <name type="scientific">Canariomyces notabilis</name>
    <dbReference type="NCBI Taxonomy" id="2074819"/>
    <lineage>
        <taxon>Eukaryota</taxon>
        <taxon>Fungi</taxon>
        <taxon>Dikarya</taxon>
        <taxon>Ascomycota</taxon>
        <taxon>Pezizomycotina</taxon>
        <taxon>Sordariomycetes</taxon>
        <taxon>Sordariomycetidae</taxon>
        <taxon>Sordariales</taxon>
        <taxon>Chaetomiaceae</taxon>
        <taxon>Canariomyces</taxon>
    </lineage>
</organism>
<protein>
    <submittedName>
        <fullName evidence="2">Uncharacterized protein</fullName>
    </submittedName>
</protein>
<evidence type="ECO:0000313" key="3">
    <source>
        <dbReference type="Proteomes" id="UP001302812"/>
    </source>
</evidence>
<gene>
    <name evidence="2" type="ORF">N656DRAFT_801341</name>
</gene>
<feature type="region of interest" description="Disordered" evidence="1">
    <location>
        <begin position="1"/>
        <end position="94"/>
    </location>
</feature>
<reference evidence="2" key="2">
    <citation type="submission" date="2023-05" db="EMBL/GenBank/DDBJ databases">
        <authorList>
            <consortium name="Lawrence Berkeley National Laboratory"/>
            <person name="Steindorff A."/>
            <person name="Hensen N."/>
            <person name="Bonometti L."/>
            <person name="Westerberg I."/>
            <person name="Brannstrom I.O."/>
            <person name="Guillou S."/>
            <person name="Cros-Aarteil S."/>
            <person name="Calhoun S."/>
            <person name="Haridas S."/>
            <person name="Kuo A."/>
            <person name="Mondo S."/>
            <person name="Pangilinan J."/>
            <person name="Riley R."/>
            <person name="Labutti K."/>
            <person name="Andreopoulos B."/>
            <person name="Lipzen A."/>
            <person name="Chen C."/>
            <person name="Yanf M."/>
            <person name="Daum C."/>
            <person name="Ng V."/>
            <person name="Clum A."/>
            <person name="Ohm R."/>
            <person name="Martin F."/>
            <person name="Silar P."/>
            <person name="Natvig D."/>
            <person name="Lalanne C."/>
            <person name="Gautier V."/>
            <person name="Ament-Velasquez S.L."/>
            <person name="Kruys A."/>
            <person name="Hutchinson M.I."/>
            <person name="Powell A.J."/>
            <person name="Barry K."/>
            <person name="Miller A.N."/>
            <person name="Grigoriev I.V."/>
            <person name="Debuchy R."/>
            <person name="Gladieux P."/>
            <person name="Thoren M.H."/>
            <person name="Johannesson H."/>
        </authorList>
    </citation>
    <scope>NUCLEOTIDE SEQUENCE</scope>
    <source>
        <strain evidence="2">CBS 508.74</strain>
    </source>
</reference>
<feature type="compositionally biased region" description="Basic and acidic residues" evidence="1">
    <location>
        <begin position="41"/>
        <end position="52"/>
    </location>
</feature>
<sequence>MPTHSRDRRSSDTQHRDSKQRQELLRQVGRAALAYCVQRMSHQDAPDSDPSHRDRRRSSRSQNRDAFTSASGSARQSETTCDLPLPPPARGDSDLHNVLSQVVAGLFSLGLRQLMHRTREARRRRRRQQQQQQAQASSSSSARVDNSNLNSGQRGAGEQVDPELSVALGSVTRELQAAADSIRRLAHTSTSGPGELHHRNCAVRAALVADADRLLRVLEEVQAGVNNMRNLHPGLRARPGTGRGESQGRGQGRGFDGAGARSGGRRARVRNIFTDDQNPPAISTE</sequence>
<dbReference type="Proteomes" id="UP001302812">
    <property type="component" value="Unassembled WGS sequence"/>
</dbReference>